<sequence>MPAVESKFNPKDMEFRRLGPAGLKVSVFSLGGWLTYGGTQKGSIVKECMEAAWSYGINFFDTAEVYAKGECEVEMGNAFKELNWPRDEYVLSTKVFFGTGRTEPNTRGLSKKHIVEGLKSSLKRLQHDYVDVVFAHRYDPDVPMKEIVEAFTQTIRDLNLAYYWGTSEWPAEKIQEAVDIAEKYNLIAPIVEQPQYNAFHRERFEKEYAPLFKSYQMGTTIWSPLDSGILTGKYDKGIPEDSRFATNSDFFKGTIEKLKSEEGQAKLEKVRKLGKIAEKLGGNTTQLALAWAAKNPNVSTVILGASKVEQIHDNLKALPLLAKLTDDVYQEIEDILQNKPKA</sequence>
<dbReference type="STRING" id="1460663.A0A177CPA7"/>
<dbReference type="EMBL" id="KV441550">
    <property type="protein sequence ID" value="OAG08748.1"/>
    <property type="molecule type" value="Genomic_DNA"/>
</dbReference>
<evidence type="ECO:0000256" key="1">
    <source>
        <dbReference type="ARBA" id="ARBA00006515"/>
    </source>
</evidence>
<dbReference type="AlphaFoldDB" id="A0A177CPA7"/>
<dbReference type="GO" id="GO:0016491">
    <property type="term" value="F:oxidoreductase activity"/>
    <property type="evidence" value="ECO:0007669"/>
    <property type="project" value="UniProtKB-KW"/>
</dbReference>
<dbReference type="InParanoid" id="A0A177CPA7"/>
<evidence type="ECO:0000313" key="6">
    <source>
        <dbReference type="Proteomes" id="UP000077069"/>
    </source>
</evidence>
<evidence type="ECO:0000256" key="2">
    <source>
        <dbReference type="ARBA" id="ARBA00022857"/>
    </source>
</evidence>
<dbReference type="InterPro" id="IPR023210">
    <property type="entry name" value="NADP_OxRdtase_dom"/>
</dbReference>
<dbReference type="PRINTS" id="PR01577">
    <property type="entry name" value="KCNABCHANNEL"/>
</dbReference>
<dbReference type="GO" id="GO:0034220">
    <property type="term" value="P:monoatomic ion transmembrane transport"/>
    <property type="evidence" value="ECO:0007669"/>
    <property type="project" value="UniProtKB-KW"/>
</dbReference>
<keyword evidence="3" id="KW-0560">Oxidoreductase</keyword>
<dbReference type="OrthoDB" id="1720422at2759"/>
<protein>
    <submittedName>
        <fullName evidence="5">Voltage-gated potassium channel subunit beta-1 channel subunit beta-1</fullName>
    </submittedName>
</protein>
<gene>
    <name evidence="5" type="ORF">CC84DRAFT_586422</name>
</gene>
<evidence type="ECO:0000313" key="5">
    <source>
        <dbReference type="EMBL" id="OAG08748.1"/>
    </source>
</evidence>
<dbReference type="InterPro" id="IPR036812">
    <property type="entry name" value="NAD(P)_OxRdtase_dom_sf"/>
</dbReference>
<evidence type="ECO:0000256" key="3">
    <source>
        <dbReference type="ARBA" id="ARBA00023002"/>
    </source>
</evidence>
<comment type="similarity">
    <text evidence="1">Belongs to the shaker potassium channel beta subunit family.</text>
</comment>
<keyword evidence="5" id="KW-0813">Transport</keyword>
<dbReference type="GeneID" id="28770273"/>
<dbReference type="Pfam" id="PF00248">
    <property type="entry name" value="Aldo_ket_red"/>
    <property type="match status" value="1"/>
</dbReference>
<dbReference type="Gene3D" id="3.20.20.100">
    <property type="entry name" value="NADP-dependent oxidoreductase domain"/>
    <property type="match status" value="1"/>
</dbReference>
<feature type="domain" description="NADP-dependent oxidoreductase" evidence="4">
    <location>
        <begin position="30"/>
        <end position="336"/>
    </location>
</feature>
<keyword evidence="5" id="KW-0407">Ion channel</keyword>
<keyword evidence="2" id="KW-0521">NADP</keyword>
<dbReference type="PANTHER" id="PTHR43150">
    <property type="entry name" value="HYPERKINETIC, ISOFORM M"/>
    <property type="match status" value="1"/>
</dbReference>
<proteinExistence type="inferred from homology"/>
<dbReference type="RefSeq" id="XP_018039113.1">
    <property type="nucleotide sequence ID" value="XM_018186787.1"/>
</dbReference>
<dbReference type="CDD" id="cd19143">
    <property type="entry name" value="AKR_AKR6C1_2"/>
    <property type="match status" value="1"/>
</dbReference>
<accession>A0A177CPA7</accession>
<keyword evidence="6" id="KW-1185">Reference proteome</keyword>
<dbReference type="SUPFAM" id="SSF51430">
    <property type="entry name" value="NAD(P)-linked oxidoreductase"/>
    <property type="match status" value="1"/>
</dbReference>
<dbReference type="PANTHER" id="PTHR43150:SF2">
    <property type="entry name" value="HYPERKINETIC, ISOFORM M"/>
    <property type="match status" value="1"/>
</dbReference>
<organism evidence="5 6">
    <name type="scientific">Paraphaeosphaeria sporulosa</name>
    <dbReference type="NCBI Taxonomy" id="1460663"/>
    <lineage>
        <taxon>Eukaryota</taxon>
        <taxon>Fungi</taxon>
        <taxon>Dikarya</taxon>
        <taxon>Ascomycota</taxon>
        <taxon>Pezizomycotina</taxon>
        <taxon>Dothideomycetes</taxon>
        <taxon>Pleosporomycetidae</taxon>
        <taxon>Pleosporales</taxon>
        <taxon>Massarineae</taxon>
        <taxon>Didymosphaeriaceae</taxon>
        <taxon>Paraphaeosphaeria</taxon>
    </lineage>
</organism>
<keyword evidence="5" id="KW-0406">Ion transport</keyword>
<dbReference type="InterPro" id="IPR005399">
    <property type="entry name" value="K_chnl_volt-dep_bsu_KCNAB-rel"/>
</dbReference>
<reference evidence="5 6" key="1">
    <citation type="submission" date="2016-05" db="EMBL/GenBank/DDBJ databases">
        <title>Comparative analysis of secretome profiles of manganese(II)-oxidizing ascomycete fungi.</title>
        <authorList>
            <consortium name="DOE Joint Genome Institute"/>
            <person name="Zeiner C.A."/>
            <person name="Purvine S.O."/>
            <person name="Zink E.M."/>
            <person name="Wu S."/>
            <person name="Pasa-Tolic L."/>
            <person name="Chaput D.L."/>
            <person name="Haridas S."/>
            <person name="Grigoriev I.V."/>
            <person name="Santelli C.M."/>
            <person name="Hansel C.M."/>
        </authorList>
    </citation>
    <scope>NUCLEOTIDE SEQUENCE [LARGE SCALE GENOMIC DNA]</scope>
    <source>
        <strain evidence="5 6">AP3s5-JAC2a</strain>
    </source>
</reference>
<evidence type="ECO:0000259" key="4">
    <source>
        <dbReference type="Pfam" id="PF00248"/>
    </source>
</evidence>
<name>A0A177CPA7_9PLEO</name>
<dbReference type="Proteomes" id="UP000077069">
    <property type="component" value="Unassembled WGS sequence"/>
</dbReference>